<evidence type="ECO:0000256" key="1">
    <source>
        <dbReference type="SAM" id="MobiDB-lite"/>
    </source>
</evidence>
<dbReference type="AlphaFoldDB" id="A0A6S6T551"/>
<feature type="region of interest" description="Disordered" evidence="1">
    <location>
        <begin position="1"/>
        <end position="21"/>
    </location>
</feature>
<evidence type="ECO:0000313" key="2">
    <source>
        <dbReference type="EMBL" id="CAA6814363.1"/>
    </source>
</evidence>
<sequence length="156" mass="17610">MSATVSAFGNNRDMDTWDNPPIPPNRWGAPAFVHHYFNDDGREVRLADVGLAKLFERSDSVQNITNQFIADILNNPRSASERAVSDVTNEPRLFAVGNSTLFMRSECNTQECDFNFSIRDRFADPLDINDTVPGETEIGTPYEINHDWSVAREISK</sequence>
<name>A0A6S6T551_9GAMM</name>
<accession>A0A6S6T551</accession>
<dbReference type="EMBL" id="CACVAT010000230">
    <property type="protein sequence ID" value="CAA6814363.1"/>
    <property type="molecule type" value="Genomic_DNA"/>
</dbReference>
<protein>
    <submittedName>
        <fullName evidence="2">Uncharacterized protein</fullName>
    </submittedName>
</protein>
<organism evidence="2">
    <name type="scientific">uncultured Thiotrichaceae bacterium</name>
    <dbReference type="NCBI Taxonomy" id="298394"/>
    <lineage>
        <taxon>Bacteria</taxon>
        <taxon>Pseudomonadati</taxon>
        <taxon>Pseudomonadota</taxon>
        <taxon>Gammaproteobacteria</taxon>
        <taxon>Thiotrichales</taxon>
        <taxon>Thiotrichaceae</taxon>
        <taxon>environmental samples</taxon>
    </lineage>
</organism>
<proteinExistence type="predicted"/>
<reference evidence="2" key="1">
    <citation type="submission" date="2020-01" db="EMBL/GenBank/DDBJ databases">
        <authorList>
            <person name="Meier V. D."/>
            <person name="Meier V D."/>
        </authorList>
    </citation>
    <scope>NUCLEOTIDE SEQUENCE</scope>
    <source>
        <strain evidence="2">HLG_WM_MAG_09</strain>
    </source>
</reference>
<gene>
    <name evidence="2" type="ORF">HELGO_WM35558</name>
</gene>